<dbReference type="AlphaFoldDB" id="A0A231V1A1"/>
<dbReference type="Proteomes" id="UP000215405">
    <property type="component" value="Unassembled WGS sequence"/>
</dbReference>
<dbReference type="InterPro" id="IPR058248">
    <property type="entry name" value="Lxx211020-like"/>
</dbReference>
<feature type="chain" id="PRO_5012759805" description="Copper chaperone PCu(A)C" evidence="1">
    <location>
        <begin position="23"/>
        <end position="175"/>
    </location>
</feature>
<sequence length="175" mass="18843">MMKRTILAAVAALAIMPVSAMAEADKMSDGMVEMKKHTIGNLEVEHARLRATPPNAKVAAGYLTVENKGGEADRLIGGSVDFSDRVEIHEMAVEDGVMKMRPLADGLEIAPGEEVELKPGSYHLMLMGMRDTLKEGETRTLTVEFEKAGALTMDVPVVPFAMSGDSGHAAEHKEH</sequence>
<name>A0A231V1A1_9HYPH</name>
<evidence type="ECO:0000313" key="3">
    <source>
        <dbReference type="Proteomes" id="UP000215405"/>
    </source>
</evidence>
<accession>A0A231V1A1</accession>
<dbReference type="InterPro" id="IPR036182">
    <property type="entry name" value="PCuAC_sf"/>
</dbReference>
<dbReference type="PANTHER" id="PTHR36302">
    <property type="entry name" value="BLR7088 PROTEIN"/>
    <property type="match status" value="1"/>
</dbReference>
<evidence type="ECO:0000256" key="1">
    <source>
        <dbReference type="SAM" id="SignalP"/>
    </source>
</evidence>
<dbReference type="RefSeq" id="WP_094075919.1">
    <property type="nucleotide sequence ID" value="NZ_NBYO01000001.1"/>
</dbReference>
<organism evidence="2 3">
    <name type="scientific">Notoacmeibacter marinus</name>
    <dbReference type="NCBI Taxonomy" id="1876515"/>
    <lineage>
        <taxon>Bacteria</taxon>
        <taxon>Pseudomonadati</taxon>
        <taxon>Pseudomonadota</taxon>
        <taxon>Alphaproteobacteria</taxon>
        <taxon>Hyphomicrobiales</taxon>
        <taxon>Notoacmeibacteraceae</taxon>
        <taxon>Notoacmeibacter</taxon>
    </lineage>
</organism>
<evidence type="ECO:0008006" key="4">
    <source>
        <dbReference type="Google" id="ProtNLM"/>
    </source>
</evidence>
<gene>
    <name evidence="2" type="ORF">B7H23_03150</name>
</gene>
<dbReference type="PANTHER" id="PTHR36302:SF1">
    <property type="entry name" value="COPPER CHAPERONE PCU(A)C"/>
    <property type="match status" value="1"/>
</dbReference>
<dbReference type="Gene3D" id="2.60.40.1890">
    <property type="entry name" value="PCu(A)C copper chaperone"/>
    <property type="match status" value="1"/>
</dbReference>
<evidence type="ECO:0000313" key="2">
    <source>
        <dbReference type="EMBL" id="OXT01952.1"/>
    </source>
</evidence>
<keyword evidence="3" id="KW-1185">Reference proteome</keyword>
<proteinExistence type="predicted"/>
<dbReference type="EMBL" id="NBYO01000001">
    <property type="protein sequence ID" value="OXT01952.1"/>
    <property type="molecule type" value="Genomic_DNA"/>
</dbReference>
<dbReference type="SUPFAM" id="SSF110087">
    <property type="entry name" value="DR1885-like metal-binding protein"/>
    <property type="match status" value="1"/>
</dbReference>
<dbReference type="InterPro" id="IPR007410">
    <property type="entry name" value="LpqE-like"/>
</dbReference>
<keyword evidence="1" id="KW-0732">Signal</keyword>
<reference evidence="3" key="1">
    <citation type="journal article" date="2017" name="Int. J. Syst. Evol. Microbiol.">
        <title>Notoacmeibacter marinus gen. nov., sp. nov., isolated from the gut of a limpet and proposal of Notoacmeibacteraceae fam. nov. in the order Rhizobiales of the class Alphaproteobacteria.</title>
        <authorList>
            <person name="Huang Z."/>
            <person name="Guo F."/>
            <person name="Lai Q."/>
        </authorList>
    </citation>
    <scope>NUCLEOTIDE SEQUENCE [LARGE SCALE GENOMIC DNA]</scope>
    <source>
        <strain evidence="3">XMTR2A4</strain>
    </source>
</reference>
<dbReference type="Pfam" id="PF04314">
    <property type="entry name" value="PCuAC"/>
    <property type="match status" value="1"/>
</dbReference>
<feature type="signal peptide" evidence="1">
    <location>
        <begin position="1"/>
        <end position="22"/>
    </location>
</feature>
<comment type="caution">
    <text evidence="2">The sequence shown here is derived from an EMBL/GenBank/DDBJ whole genome shotgun (WGS) entry which is preliminary data.</text>
</comment>
<protein>
    <recommendedName>
        <fullName evidence="4">Copper chaperone PCu(A)C</fullName>
    </recommendedName>
</protein>